<feature type="chain" id="PRO_5036209652" description="Major facilitator superfamily associated domain-containing protein" evidence="7">
    <location>
        <begin position="16"/>
        <end position="358"/>
    </location>
</feature>
<dbReference type="AlphaFoldDB" id="A0A7R9A505"/>
<protein>
    <recommendedName>
        <fullName evidence="8">Major facilitator superfamily associated domain-containing protein</fullName>
    </recommendedName>
</protein>
<evidence type="ECO:0000256" key="7">
    <source>
        <dbReference type="SAM" id="SignalP"/>
    </source>
</evidence>
<feature type="region of interest" description="Disordered" evidence="5">
    <location>
        <begin position="52"/>
        <end position="98"/>
    </location>
</feature>
<dbReference type="PANTHER" id="PTHR16172">
    <property type="entry name" value="MAJOR FACILITATOR SUPERFAMILY DOMAIN-CONTAINING PROTEIN 6-LIKE"/>
    <property type="match status" value="1"/>
</dbReference>
<dbReference type="Proteomes" id="UP000677054">
    <property type="component" value="Unassembled WGS sequence"/>
</dbReference>
<dbReference type="Pfam" id="PF12832">
    <property type="entry name" value="MFS_1_like"/>
    <property type="match status" value="1"/>
</dbReference>
<accession>A0A7R9A505</accession>
<organism evidence="9">
    <name type="scientific">Darwinula stevensoni</name>
    <dbReference type="NCBI Taxonomy" id="69355"/>
    <lineage>
        <taxon>Eukaryota</taxon>
        <taxon>Metazoa</taxon>
        <taxon>Ecdysozoa</taxon>
        <taxon>Arthropoda</taxon>
        <taxon>Crustacea</taxon>
        <taxon>Oligostraca</taxon>
        <taxon>Ostracoda</taxon>
        <taxon>Podocopa</taxon>
        <taxon>Podocopida</taxon>
        <taxon>Darwinulocopina</taxon>
        <taxon>Darwinuloidea</taxon>
        <taxon>Darwinulidae</taxon>
        <taxon>Darwinula</taxon>
    </lineage>
</organism>
<feature type="transmembrane region" description="Helical" evidence="6">
    <location>
        <begin position="144"/>
        <end position="165"/>
    </location>
</feature>
<dbReference type="EMBL" id="CAJPEV010000445">
    <property type="protein sequence ID" value="CAG0885388.1"/>
    <property type="molecule type" value="Genomic_DNA"/>
</dbReference>
<evidence type="ECO:0000256" key="4">
    <source>
        <dbReference type="ARBA" id="ARBA00023136"/>
    </source>
</evidence>
<name>A0A7R9A505_9CRUS</name>
<sequence>MLLAAIICWIVFTLAIGFVQPGAVTCVNWNQTHKHHYIAIPEMEPDAETYAKQDADYDGESYDRRDESRRKREDLGGLPGEDWGTSPGRWRRSTKPSKPKELYPVGVSPHEVLYASNFDREAHSGYIRPANSNMVFTGDDVRKVFFLLLLLVVIGECLSSPAITLADSAVLTSLGEDQDHYGWQRMFGSVGWAVSMFFLGISLDQARGFTDHPCEPFARERNYTICFAVFSVLQGCAFIAATQFRFEYKESAEALSLQQAEKPVEKEYKFSLEGNPCPEPVPEPVKPPQPGDMGKVRGLRGWRRQQRDWLHPRGGATSLVAAPRATSAAANRVAASVTPPIKTFFISGTVCRSCRLRF</sequence>
<dbReference type="InterPro" id="IPR051717">
    <property type="entry name" value="MFS_MFSD6"/>
</dbReference>
<evidence type="ECO:0000256" key="6">
    <source>
        <dbReference type="SAM" id="Phobius"/>
    </source>
</evidence>
<dbReference type="PANTHER" id="PTHR16172:SF2">
    <property type="entry name" value="MAJOR FACILITATOR SUPERFAMILY DOMAIN-CONTAINING PROTEIN 6"/>
    <property type="match status" value="1"/>
</dbReference>
<comment type="subcellular location">
    <subcellularLocation>
        <location evidence="1">Membrane</location>
        <topology evidence="1">Multi-pass membrane protein</topology>
    </subcellularLocation>
</comment>
<keyword evidence="3 6" id="KW-1133">Transmembrane helix</keyword>
<evidence type="ECO:0000313" key="9">
    <source>
        <dbReference type="EMBL" id="CAD7243533.1"/>
    </source>
</evidence>
<proteinExistence type="predicted"/>
<gene>
    <name evidence="9" type="ORF">DSTB1V02_LOCUS3450</name>
</gene>
<feature type="transmembrane region" description="Helical" evidence="6">
    <location>
        <begin position="222"/>
        <end position="241"/>
    </location>
</feature>
<keyword evidence="7" id="KW-0732">Signal</keyword>
<evidence type="ECO:0000259" key="8">
    <source>
        <dbReference type="Pfam" id="PF12832"/>
    </source>
</evidence>
<dbReference type="EMBL" id="LR899962">
    <property type="protein sequence ID" value="CAD7243533.1"/>
    <property type="molecule type" value="Genomic_DNA"/>
</dbReference>
<keyword evidence="10" id="KW-1185">Reference proteome</keyword>
<evidence type="ECO:0000313" key="10">
    <source>
        <dbReference type="Proteomes" id="UP000677054"/>
    </source>
</evidence>
<evidence type="ECO:0000256" key="2">
    <source>
        <dbReference type="ARBA" id="ARBA00022692"/>
    </source>
</evidence>
<evidence type="ECO:0000256" key="5">
    <source>
        <dbReference type="SAM" id="MobiDB-lite"/>
    </source>
</evidence>
<keyword evidence="4 6" id="KW-0472">Membrane</keyword>
<feature type="compositionally biased region" description="Basic and acidic residues" evidence="5">
    <location>
        <begin position="52"/>
        <end position="75"/>
    </location>
</feature>
<dbReference type="OrthoDB" id="5989317at2759"/>
<dbReference type="InterPro" id="IPR024989">
    <property type="entry name" value="MFS_assoc_dom"/>
</dbReference>
<feature type="transmembrane region" description="Helical" evidence="6">
    <location>
        <begin position="186"/>
        <end position="202"/>
    </location>
</feature>
<dbReference type="GO" id="GO:0016020">
    <property type="term" value="C:membrane"/>
    <property type="evidence" value="ECO:0007669"/>
    <property type="project" value="UniProtKB-SubCell"/>
</dbReference>
<feature type="signal peptide" evidence="7">
    <location>
        <begin position="1"/>
        <end position="15"/>
    </location>
</feature>
<evidence type="ECO:0000256" key="1">
    <source>
        <dbReference type="ARBA" id="ARBA00004141"/>
    </source>
</evidence>
<reference evidence="9" key="1">
    <citation type="submission" date="2020-11" db="EMBL/GenBank/DDBJ databases">
        <authorList>
            <person name="Tran Van P."/>
        </authorList>
    </citation>
    <scope>NUCLEOTIDE SEQUENCE</scope>
</reference>
<keyword evidence="2 6" id="KW-0812">Transmembrane</keyword>
<evidence type="ECO:0000256" key="3">
    <source>
        <dbReference type="ARBA" id="ARBA00022989"/>
    </source>
</evidence>
<feature type="domain" description="Major facilitator superfamily associated" evidence="8">
    <location>
        <begin position="2"/>
        <end position="258"/>
    </location>
</feature>